<keyword evidence="3" id="KW-1185">Reference proteome</keyword>
<accession>A0A1W0A0K8</accession>
<dbReference type="InterPro" id="IPR000192">
    <property type="entry name" value="Aminotrans_V_dom"/>
</dbReference>
<name>A0A1W0A0K8_9STRA</name>
<sequence length="677" mass="75711">MQNQSTFLEQLRLSEIGGSTAITTPFGQRRIVYADYVASGRSVDFVENTIAQKILPMYANTHTETSHCGQQMGQWRSEARKYIESQVNAHSTTDVVLFTGSGCTGAIHLLVGRLQRLYSLQYAVVFMGPYEHHSNDLAWRETGATIVRIRPGKGGGVDLEQLENELKRYRRYAVRIGTFSVASNITGIITDTVPVTRILKSYGALALWDYAAGAPYMKIDMHEGGVAKDAIFFSMHKFMGGPGTPGVLVAARSLFTNTKIHEPEDPLNNNDTDDMSRVLEKSTSTKSLVVRSVRQTMAAKPSKMNDVPVTPGGGTVFLVSRRTHQYVDDIEEREEGGTPDIVGSIRAAMAFQLKARIGVGFLQAEEHDTAQRVMTALAKHDNVVILGDPSAPRLPTFSFLIRHDTLFLHPQFVSRLLSDLFGIQSRSGCACAGPYGALLFQMPDELAHVIFSLMQRKALFIKPGFTRLNFPVFWSKEREQFVIDAIHFVAEHGWRFVPLYDQCLATGIFTYRTKNASQIESLMSILSDMGISSTTTSSPVSNNEFNEVDEYNRVLNEAHDIVNNLIQFPENAYGYLKIADMIDPITVLKTIAKSSDDNMRHFCWFLTSYDVVHNVLSKTKIDRCSVFRPLFCNAVSKWPAAISLNELKALRKIAYMEADRVHSIHGSRLMQRLMGFK</sequence>
<comment type="caution">
    <text evidence="2">The sequence shown here is derived from an EMBL/GenBank/DDBJ whole genome shotgun (WGS) entry which is preliminary data.</text>
</comment>
<evidence type="ECO:0000259" key="1">
    <source>
        <dbReference type="Pfam" id="PF00266"/>
    </source>
</evidence>
<dbReference type="Proteomes" id="UP000243217">
    <property type="component" value="Unassembled WGS sequence"/>
</dbReference>
<dbReference type="InterPro" id="IPR015424">
    <property type="entry name" value="PyrdxlP-dep_Trfase"/>
</dbReference>
<evidence type="ECO:0000313" key="3">
    <source>
        <dbReference type="Proteomes" id="UP000243217"/>
    </source>
</evidence>
<dbReference type="AlphaFoldDB" id="A0A1W0A0K8"/>
<feature type="domain" description="Aminotransferase class V" evidence="1">
    <location>
        <begin position="308"/>
        <end position="438"/>
    </location>
</feature>
<feature type="domain" description="Aminotransferase class V" evidence="1">
    <location>
        <begin position="32"/>
        <end position="257"/>
    </location>
</feature>
<protein>
    <recommendedName>
        <fullName evidence="1">Aminotransferase class V domain-containing protein</fullName>
    </recommendedName>
</protein>
<dbReference type="OrthoDB" id="66676at2759"/>
<dbReference type="InterPro" id="IPR015421">
    <property type="entry name" value="PyrdxlP-dep_Trfase_major"/>
</dbReference>
<dbReference type="Gene3D" id="3.40.640.10">
    <property type="entry name" value="Type I PLP-dependent aspartate aminotransferase-like (Major domain)"/>
    <property type="match status" value="1"/>
</dbReference>
<dbReference type="SUPFAM" id="SSF53383">
    <property type="entry name" value="PLP-dependent transferases"/>
    <property type="match status" value="1"/>
</dbReference>
<dbReference type="PANTHER" id="PTHR43686:SF1">
    <property type="entry name" value="AMINOTRAN_5 DOMAIN-CONTAINING PROTEIN"/>
    <property type="match status" value="1"/>
</dbReference>
<proteinExistence type="predicted"/>
<gene>
    <name evidence="2" type="ORF">THRCLA_03874</name>
</gene>
<dbReference type="STRING" id="74557.A0A1W0A0K8"/>
<organism evidence="2 3">
    <name type="scientific">Thraustotheca clavata</name>
    <dbReference type="NCBI Taxonomy" id="74557"/>
    <lineage>
        <taxon>Eukaryota</taxon>
        <taxon>Sar</taxon>
        <taxon>Stramenopiles</taxon>
        <taxon>Oomycota</taxon>
        <taxon>Saprolegniomycetes</taxon>
        <taxon>Saprolegniales</taxon>
        <taxon>Achlyaceae</taxon>
        <taxon>Thraustotheca</taxon>
    </lineage>
</organism>
<dbReference type="InterPro" id="IPR015422">
    <property type="entry name" value="PyrdxlP-dep_Trfase_small"/>
</dbReference>
<dbReference type="PANTHER" id="PTHR43686">
    <property type="entry name" value="SULFURTRANSFERASE-RELATED"/>
    <property type="match status" value="1"/>
</dbReference>
<dbReference type="EMBL" id="JNBS01000753">
    <property type="protein sequence ID" value="OQS03832.1"/>
    <property type="molecule type" value="Genomic_DNA"/>
</dbReference>
<reference evidence="2 3" key="1">
    <citation type="journal article" date="2014" name="Genome Biol. Evol.">
        <title>The secreted proteins of Achlya hypogyna and Thraustotheca clavata identify the ancestral oomycete secretome and reveal gene acquisitions by horizontal gene transfer.</title>
        <authorList>
            <person name="Misner I."/>
            <person name="Blouin N."/>
            <person name="Leonard G."/>
            <person name="Richards T.A."/>
            <person name="Lane C.E."/>
        </authorList>
    </citation>
    <scope>NUCLEOTIDE SEQUENCE [LARGE SCALE GENOMIC DNA]</scope>
    <source>
        <strain evidence="2 3">ATCC 34112</strain>
    </source>
</reference>
<dbReference type="Gene3D" id="3.90.1150.10">
    <property type="entry name" value="Aspartate Aminotransferase, domain 1"/>
    <property type="match status" value="1"/>
</dbReference>
<evidence type="ECO:0000313" key="2">
    <source>
        <dbReference type="EMBL" id="OQS03832.1"/>
    </source>
</evidence>
<dbReference type="Pfam" id="PF00266">
    <property type="entry name" value="Aminotran_5"/>
    <property type="match status" value="2"/>
</dbReference>